<feature type="transmembrane region" description="Helical" evidence="7">
    <location>
        <begin position="792"/>
        <end position="812"/>
    </location>
</feature>
<keyword evidence="3 6" id="KW-0812">Transmembrane</keyword>
<feature type="transmembrane region" description="Helical" evidence="7">
    <location>
        <begin position="82"/>
        <end position="110"/>
    </location>
</feature>
<dbReference type="PANTHER" id="PTHR12191">
    <property type="entry name" value="SOLUTE CARRIER FAMILY 39"/>
    <property type="match status" value="1"/>
</dbReference>
<keyword evidence="4 7" id="KW-1133">Transmembrane helix</keyword>
<gene>
    <name evidence="9" type="ORF">QR680_006363</name>
</gene>
<feature type="transmembrane region" description="Helical" evidence="7">
    <location>
        <begin position="6"/>
        <end position="27"/>
    </location>
</feature>
<accession>A0AA39HWL9</accession>
<evidence type="ECO:0000256" key="6">
    <source>
        <dbReference type="RuleBase" id="RU000688"/>
    </source>
</evidence>
<feature type="transmembrane region" description="Helical" evidence="7">
    <location>
        <begin position="39"/>
        <end position="62"/>
    </location>
</feature>
<dbReference type="AlphaFoldDB" id="A0AA39HWL9"/>
<feature type="transmembrane region" description="Helical" evidence="7">
    <location>
        <begin position="161"/>
        <end position="185"/>
    </location>
</feature>
<feature type="transmembrane region" description="Helical" evidence="7">
    <location>
        <begin position="824"/>
        <end position="848"/>
    </location>
</feature>
<dbReference type="SMART" id="SM01381">
    <property type="entry name" value="7TM_GPCR_Srsx"/>
    <property type="match status" value="1"/>
</dbReference>
<evidence type="ECO:0000256" key="2">
    <source>
        <dbReference type="ARBA" id="ARBA00006939"/>
    </source>
</evidence>
<dbReference type="GO" id="GO:0005385">
    <property type="term" value="F:zinc ion transmembrane transporter activity"/>
    <property type="evidence" value="ECO:0007669"/>
    <property type="project" value="TreeGrafter"/>
</dbReference>
<evidence type="ECO:0000256" key="3">
    <source>
        <dbReference type="ARBA" id="ARBA00022692"/>
    </source>
</evidence>
<evidence type="ECO:0000259" key="8">
    <source>
        <dbReference type="PROSITE" id="PS50262"/>
    </source>
</evidence>
<dbReference type="Pfam" id="PF02535">
    <property type="entry name" value="Zip"/>
    <property type="match status" value="1"/>
</dbReference>
<dbReference type="InterPro" id="IPR017452">
    <property type="entry name" value="GPCR_Rhodpsn_7TM"/>
</dbReference>
<dbReference type="InterPro" id="IPR003689">
    <property type="entry name" value="ZIP"/>
</dbReference>
<organism evidence="9 10">
    <name type="scientific">Steinernema hermaphroditum</name>
    <dbReference type="NCBI Taxonomy" id="289476"/>
    <lineage>
        <taxon>Eukaryota</taxon>
        <taxon>Metazoa</taxon>
        <taxon>Ecdysozoa</taxon>
        <taxon>Nematoda</taxon>
        <taxon>Chromadorea</taxon>
        <taxon>Rhabditida</taxon>
        <taxon>Tylenchina</taxon>
        <taxon>Panagrolaimomorpha</taxon>
        <taxon>Strongyloidoidea</taxon>
        <taxon>Steinernematidae</taxon>
        <taxon>Steinernema</taxon>
    </lineage>
</organism>
<dbReference type="PRINTS" id="PR00237">
    <property type="entry name" value="GPCRRHODOPSN"/>
</dbReference>
<keyword evidence="10" id="KW-1185">Reference proteome</keyword>
<reference evidence="9" key="1">
    <citation type="submission" date="2023-06" db="EMBL/GenBank/DDBJ databases">
        <title>Genomic analysis of the entomopathogenic nematode Steinernema hermaphroditum.</title>
        <authorList>
            <person name="Schwarz E.M."/>
            <person name="Heppert J.K."/>
            <person name="Baniya A."/>
            <person name="Schwartz H.T."/>
            <person name="Tan C.-H."/>
            <person name="Antoshechkin I."/>
            <person name="Sternberg P.W."/>
            <person name="Goodrich-Blair H."/>
            <person name="Dillman A.R."/>
        </authorList>
    </citation>
    <scope>NUCLEOTIDE SEQUENCE</scope>
    <source>
        <strain evidence="9">PS9179</strain>
        <tissue evidence="9">Whole animal</tissue>
    </source>
</reference>
<evidence type="ECO:0000256" key="7">
    <source>
        <dbReference type="SAM" id="Phobius"/>
    </source>
</evidence>
<feature type="transmembrane region" description="Helical" evidence="7">
    <location>
        <begin position="212"/>
        <end position="230"/>
    </location>
</feature>
<dbReference type="PROSITE" id="PS50262">
    <property type="entry name" value="G_PROTEIN_RECEP_F1_2"/>
    <property type="match status" value="1"/>
</dbReference>
<dbReference type="PANTHER" id="PTHR12191:SF32">
    <property type="entry name" value="ZRT (ZRT), IRT- (IRT-) LIKE PROTEIN TRANSPORTER"/>
    <property type="match status" value="1"/>
</dbReference>
<keyword evidence="6" id="KW-0297">G-protein coupled receptor</keyword>
<dbReference type="Proteomes" id="UP001175271">
    <property type="component" value="Unassembled WGS sequence"/>
</dbReference>
<dbReference type="PROSITE" id="PS00237">
    <property type="entry name" value="G_PROTEIN_RECEP_F1_1"/>
    <property type="match status" value="1"/>
</dbReference>
<comment type="subcellular location">
    <subcellularLocation>
        <location evidence="1">Membrane</location>
        <topology evidence="1">Multi-pass membrane protein</topology>
    </subcellularLocation>
</comment>
<comment type="similarity">
    <text evidence="2">Belongs to the ZIP transporter (TC 2.A.5) family.</text>
</comment>
<keyword evidence="5 7" id="KW-0472">Membrane</keyword>
<feature type="transmembrane region" description="Helical" evidence="7">
    <location>
        <begin position="117"/>
        <end position="141"/>
    </location>
</feature>
<dbReference type="GO" id="GO:0140410">
    <property type="term" value="F:monoatomic cation:bicarbonate symporter activity"/>
    <property type="evidence" value="ECO:0007669"/>
    <property type="project" value="TreeGrafter"/>
</dbReference>
<feature type="transmembrane region" description="Helical" evidence="7">
    <location>
        <begin position="508"/>
        <end position="527"/>
    </location>
</feature>
<dbReference type="SUPFAM" id="SSF81321">
    <property type="entry name" value="Family A G protein-coupled receptor-like"/>
    <property type="match status" value="1"/>
</dbReference>
<name>A0AA39HWL9_9BILA</name>
<dbReference type="InterPro" id="IPR019424">
    <property type="entry name" value="7TM_GPCR_Srsx"/>
</dbReference>
<dbReference type="CDD" id="cd00637">
    <property type="entry name" value="7tm_classA_rhodopsin-like"/>
    <property type="match status" value="1"/>
</dbReference>
<protein>
    <recommendedName>
        <fullName evidence="8">G-protein coupled receptors family 1 profile domain-containing protein</fullName>
    </recommendedName>
</protein>
<comment type="caution">
    <text evidence="9">The sequence shown here is derived from an EMBL/GenBank/DDBJ whole genome shotgun (WGS) entry which is preliminary data.</text>
</comment>
<sequence length="861" mass="95890">MNELARTALIILGLAALGIFGNVNIIVATIRKKNLRCKAGILIGFLAVADLICLLFECSIAGRMLSGVSLSKKGCFEAVVGYYIVQFVSAAMLIGLAVDRFMAVVFPIWYLSHHVGYTLTFSVILGLTTSGSFSVVGGLIIVDDGALNPICFPGDVLPDSIQWISSWCLFLMNVAVVIIYVAAYVSLHIQKRRAQTQKNSPFRENLQSNEKAMRSITVFLALFLSTWLLAQFDMAVLPMLCPVSVQPCALEVLKATQPFTILVSFPQCYYVYFWRNKDYRAAFLEQLECRVGNQKSSPLRANLQKSEKAMKSISVFLTVFLATWFIAQFEVTVISALFDADTNNFFVNALRSTKPFTVLISFSQCYYVYFWRSKDHRTAFLEQLGYDKWPKMKIRKENASTYVHMLLRDGFMYSGMPNYTNAIEEEEKPTVLATWGVGMAIISISAFSAPMGMMLVPLLSKAVYERFMTFLVALGIGAMSGSCIFIMIPQAFNIDDINTIDYTTKSWIILSALYGFFTVDRILQFILELRRRHQTRPKAHKIAVLSSPSGERRRCQIKNMLAHEQDEIKHQLQDAMVNNALVRTFSHRRKVTVCGNSKVLDGAGYIDADSKSLNMEKGGVDELRTTNETRSHTFTHGSKHNFSRSDYQLKPIENGKCVNGSKESHANEADCKDLEVGLAPKTDDKKVIDPAEIEVASVAYMIIFGSSANNFVDGMSTGAAFSDSVVRGVSIGLAVVSQQFPQELGTLAILINSGLGFKKTMLFNLIPIVLSYAGFAVGVFLDNVNEAFDDLIFAVSSGMYLYIFLGTLIPEVRESFNEILKESLAEAVFTTALQACGIAFSIFFMYYMSCYGDEDSLRDMV</sequence>
<dbReference type="GO" id="GO:0071578">
    <property type="term" value="P:zinc ion import across plasma membrane"/>
    <property type="evidence" value="ECO:0007669"/>
    <property type="project" value="TreeGrafter"/>
</dbReference>
<dbReference type="InterPro" id="IPR000276">
    <property type="entry name" value="GPCR_Rhodpsn"/>
</dbReference>
<evidence type="ECO:0000256" key="5">
    <source>
        <dbReference type="ARBA" id="ARBA00023136"/>
    </source>
</evidence>
<comment type="similarity">
    <text evidence="6">Belongs to the G-protein coupled receptor 1 family.</text>
</comment>
<dbReference type="InterPro" id="IPR050799">
    <property type="entry name" value="ZIP_Transporter"/>
</dbReference>
<dbReference type="EMBL" id="JAUCMV010000003">
    <property type="protein sequence ID" value="KAK0412706.1"/>
    <property type="molecule type" value="Genomic_DNA"/>
</dbReference>
<evidence type="ECO:0000256" key="1">
    <source>
        <dbReference type="ARBA" id="ARBA00004141"/>
    </source>
</evidence>
<feature type="transmembrane region" description="Helical" evidence="7">
    <location>
        <begin position="467"/>
        <end position="488"/>
    </location>
</feature>
<evidence type="ECO:0000313" key="10">
    <source>
        <dbReference type="Proteomes" id="UP001175271"/>
    </source>
</evidence>
<dbReference type="GO" id="GO:0005886">
    <property type="term" value="C:plasma membrane"/>
    <property type="evidence" value="ECO:0007669"/>
    <property type="project" value="TreeGrafter"/>
</dbReference>
<feature type="transmembrane region" description="Helical" evidence="7">
    <location>
        <begin position="432"/>
        <end position="455"/>
    </location>
</feature>
<feature type="transmembrane region" description="Helical" evidence="7">
    <location>
        <begin position="313"/>
        <end position="338"/>
    </location>
</feature>
<feature type="transmembrane region" description="Helical" evidence="7">
    <location>
        <begin position="761"/>
        <end position="780"/>
    </location>
</feature>
<dbReference type="GO" id="GO:0004930">
    <property type="term" value="F:G protein-coupled receptor activity"/>
    <property type="evidence" value="ECO:0007669"/>
    <property type="project" value="UniProtKB-KW"/>
</dbReference>
<proteinExistence type="inferred from homology"/>
<dbReference type="GO" id="GO:0030003">
    <property type="term" value="P:intracellular monoatomic cation homeostasis"/>
    <property type="evidence" value="ECO:0007669"/>
    <property type="project" value="TreeGrafter"/>
</dbReference>
<evidence type="ECO:0000313" key="9">
    <source>
        <dbReference type="EMBL" id="KAK0412706.1"/>
    </source>
</evidence>
<feature type="domain" description="G-protein coupled receptors family 1 profile" evidence="8">
    <location>
        <begin position="21"/>
        <end position="228"/>
    </location>
</feature>
<dbReference type="Gene3D" id="1.20.1070.10">
    <property type="entry name" value="Rhodopsin 7-helix transmembrane proteins"/>
    <property type="match status" value="1"/>
</dbReference>
<dbReference type="Pfam" id="PF10320">
    <property type="entry name" value="7TM_GPCR_Srsx"/>
    <property type="match status" value="2"/>
</dbReference>
<keyword evidence="6" id="KW-0675">Receptor</keyword>
<evidence type="ECO:0000256" key="4">
    <source>
        <dbReference type="ARBA" id="ARBA00022989"/>
    </source>
</evidence>
<keyword evidence="6" id="KW-0807">Transducer</keyword>
<feature type="transmembrane region" description="Helical" evidence="7">
    <location>
        <begin position="255"/>
        <end position="274"/>
    </location>
</feature>